<feature type="chain" id="PRO_5008266323" evidence="1">
    <location>
        <begin position="23"/>
        <end position="60"/>
    </location>
</feature>
<dbReference type="EMBL" id="KN714752">
    <property type="protein sequence ID" value="KUI60500.1"/>
    <property type="molecule type" value="Genomic_DNA"/>
</dbReference>
<protein>
    <submittedName>
        <fullName evidence="2">Uncharacterized protein</fullName>
    </submittedName>
</protein>
<proteinExistence type="predicted"/>
<evidence type="ECO:0000256" key="1">
    <source>
        <dbReference type="SAM" id="SignalP"/>
    </source>
</evidence>
<keyword evidence="3" id="KW-1185">Reference proteome</keyword>
<reference evidence="3" key="1">
    <citation type="submission" date="2014-12" db="EMBL/GenBank/DDBJ databases">
        <title>Genome Sequence of Valsa Canker Pathogens Uncovers a Specific Adaption of Colonization on Woody Bark.</title>
        <authorList>
            <person name="Yin Z."/>
            <person name="Liu H."/>
            <person name="Gao X."/>
            <person name="Li Z."/>
            <person name="Song N."/>
            <person name="Ke X."/>
            <person name="Dai Q."/>
            <person name="Wu Y."/>
            <person name="Sun Y."/>
            <person name="Xu J.-R."/>
            <person name="Kang Z.K."/>
            <person name="Wang L."/>
            <person name="Huang L."/>
        </authorList>
    </citation>
    <scope>NUCLEOTIDE SEQUENCE [LARGE SCALE GENOMIC DNA]</scope>
    <source>
        <strain evidence="3">SXYL134</strain>
    </source>
</reference>
<organism evidence="2 3">
    <name type="scientific">Cytospora mali</name>
    <name type="common">Apple Valsa canker fungus</name>
    <name type="synonym">Valsa mali</name>
    <dbReference type="NCBI Taxonomy" id="578113"/>
    <lineage>
        <taxon>Eukaryota</taxon>
        <taxon>Fungi</taxon>
        <taxon>Dikarya</taxon>
        <taxon>Ascomycota</taxon>
        <taxon>Pezizomycotina</taxon>
        <taxon>Sordariomycetes</taxon>
        <taxon>Sordariomycetidae</taxon>
        <taxon>Diaporthales</taxon>
        <taxon>Cytosporaceae</taxon>
        <taxon>Cytospora</taxon>
    </lineage>
</organism>
<keyword evidence="1" id="KW-0732">Signal</keyword>
<dbReference type="OrthoDB" id="4863639at2759"/>
<accession>A0A194V964</accession>
<dbReference type="Proteomes" id="UP000078576">
    <property type="component" value="Unassembled WGS sequence"/>
</dbReference>
<evidence type="ECO:0000313" key="2">
    <source>
        <dbReference type="EMBL" id="KUI60500.1"/>
    </source>
</evidence>
<dbReference type="AlphaFoldDB" id="A0A194V964"/>
<sequence length="60" mass="6226">MQFQITLPALLAALFLGSIASATPVPCPDSKRDQILMGTLEPEACCSYGICKGDVVVQGG</sequence>
<feature type="signal peptide" evidence="1">
    <location>
        <begin position="1"/>
        <end position="22"/>
    </location>
</feature>
<name>A0A194V964_CYTMA</name>
<gene>
    <name evidence="2" type="ORF">VP1G_11224</name>
</gene>
<evidence type="ECO:0000313" key="3">
    <source>
        <dbReference type="Proteomes" id="UP000078576"/>
    </source>
</evidence>